<dbReference type="SMART" id="SM00181">
    <property type="entry name" value="EGF"/>
    <property type="match status" value="3"/>
</dbReference>
<dbReference type="InterPro" id="IPR056861">
    <property type="entry name" value="HMCN1-like_VWA"/>
</dbReference>
<keyword evidence="4" id="KW-0245">EGF-like domain</keyword>
<dbReference type="Pfam" id="PF25106">
    <property type="entry name" value="VWA_4"/>
    <property type="match status" value="1"/>
</dbReference>
<dbReference type="InterPro" id="IPR057086">
    <property type="entry name" value="GBD_Irg-7_N"/>
</dbReference>
<dbReference type="PROSITE" id="PS01186">
    <property type="entry name" value="EGF_2"/>
    <property type="match status" value="1"/>
</dbReference>
<dbReference type="PROSITE" id="PS50041">
    <property type="entry name" value="C_TYPE_LECTIN_2"/>
    <property type="match status" value="1"/>
</dbReference>
<dbReference type="SMART" id="SM00604">
    <property type="entry name" value="MD"/>
    <property type="match status" value="3"/>
</dbReference>
<dbReference type="Pfam" id="PF23623">
    <property type="entry name" value="GBD_IRG7_N"/>
    <property type="match status" value="1"/>
</dbReference>
<dbReference type="Pfam" id="PF00059">
    <property type="entry name" value="Lectin_C"/>
    <property type="match status" value="1"/>
</dbReference>
<comment type="caution">
    <text evidence="4">Lacks conserved residue(s) required for the propagation of feature annotation.</text>
</comment>
<accession>A0A811LLX0</accession>
<dbReference type="SMART" id="SM00034">
    <property type="entry name" value="CLECT"/>
    <property type="match status" value="1"/>
</dbReference>
<evidence type="ECO:0000313" key="9">
    <source>
        <dbReference type="EMBL" id="CAD5228104.1"/>
    </source>
</evidence>
<feature type="chain" id="PRO_5036221441" evidence="6">
    <location>
        <begin position="22"/>
        <end position="1953"/>
    </location>
</feature>
<feature type="signal peptide" evidence="6">
    <location>
        <begin position="1"/>
        <end position="21"/>
    </location>
</feature>
<feature type="compositionally biased region" description="Pro residues" evidence="5">
    <location>
        <begin position="328"/>
        <end position="343"/>
    </location>
</feature>
<dbReference type="InterPro" id="IPR016186">
    <property type="entry name" value="C-type_lectin-like/link_sf"/>
</dbReference>
<dbReference type="EMBL" id="CAJFDH010000006">
    <property type="protein sequence ID" value="CAD5228104.1"/>
    <property type="molecule type" value="Genomic_DNA"/>
</dbReference>
<dbReference type="InterPro" id="IPR036465">
    <property type="entry name" value="vWFA_dom_sf"/>
</dbReference>
<protein>
    <submittedName>
        <fullName evidence="9">Uncharacterized protein</fullName>
    </submittedName>
</protein>
<gene>
    <name evidence="9" type="ORF">BOKJ2_LOCUS12511</name>
</gene>
<evidence type="ECO:0000256" key="1">
    <source>
        <dbReference type="ARBA" id="ARBA00004613"/>
    </source>
</evidence>
<organism evidence="9 10">
    <name type="scientific">Bursaphelenchus okinawaensis</name>
    <dbReference type="NCBI Taxonomy" id="465554"/>
    <lineage>
        <taxon>Eukaryota</taxon>
        <taxon>Metazoa</taxon>
        <taxon>Ecdysozoa</taxon>
        <taxon>Nematoda</taxon>
        <taxon>Chromadorea</taxon>
        <taxon>Rhabditida</taxon>
        <taxon>Tylenchina</taxon>
        <taxon>Tylenchomorpha</taxon>
        <taxon>Aphelenchoidea</taxon>
        <taxon>Aphelenchoididae</taxon>
        <taxon>Bursaphelenchus</taxon>
    </lineage>
</organism>
<feature type="domain" description="EGF-like" evidence="7">
    <location>
        <begin position="827"/>
        <end position="866"/>
    </location>
</feature>
<keyword evidence="3 6" id="KW-0732">Signal</keyword>
<evidence type="ECO:0000256" key="2">
    <source>
        <dbReference type="ARBA" id="ARBA00022525"/>
    </source>
</evidence>
<evidence type="ECO:0000256" key="5">
    <source>
        <dbReference type="SAM" id="MobiDB-lite"/>
    </source>
</evidence>
<dbReference type="Proteomes" id="UP000614601">
    <property type="component" value="Unassembled WGS sequence"/>
</dbReference>
<sequence>MWPPGAITSALLLLCVYQLAAQRLAPFSDEQIRHHQSLLKQYKSDKINGFARFHELPEESSVPKPQKFEKVAALDGFEHCPHGYTGQLCDIPICQHSNRLVHHSGSTPGELIELEFFDQCAGSNIIHVDDHIQHLKISVTTERTGFPNAKLYNAYGRQIRPQFEIPNPHVREIFFENIIEEGAGKYVIVVESADNEDCTAAVFAATDLVIDGGFVESVHDDNVQQFASDAHELQRDPTEHIPSYLAFGTTNLEYPETLNTVTFYRSNFSTQYAPLHVGSRYNCEANAFVGPYVCLEHGIYFVKIRGYDQGGNIWQRMYQYACNVNPHPGPGPGPTPPPPPPPESCENGGTLVHNNTHNYCYCGHHYGGRRCEFKICDHGGHIGHDGNCVCYGNFGGEFCEHVTCPKRSGRQFTSDKTALNFVVRSHDDSNIRAQVTASIDLIVNTFVSQKNNEIEAYTATFILDGETKLYLETDRAEEFLKQINEIEGHWEKSDRCNDSIFLAIDEALEIGAATHYRNSPIIVFTDALPNDPLSTRFDILQRLNKQNNPIHIITYGGKGYQCNPDLQSEKYEELRILAQYSGGLVTKATAHDEEQQEDSIGRVAFTLAMGLFQEHLLAANDLLDSCRYAPNEQVFFVDDSIEQIVVAFVGRNDYKIHVVDTVEEEIQPYYHLDQGDLFVSVYRKLEYGNYRLIIQKPEGNSTRSEVPCHYRVYARTKYEVFTGAAFSIENDIALEQPMLNQEMHIVARINNVEFPDRENVFAEALIWHNDLRQHDKREVLYASNGIYRDGCDYNLYFGTWKCTQPNQFFYIEVYAEDATGLTVKRTSVGHCTVRDPQPPDQYCRNGGVRVGDKCLCVPGYQGDRCENIVCYNGGRSEVTHCKCYAPWTGRHCEEATCQYQNHWTNFKPKDQGLSLIIQGSSDVRSTLIDLSQISHDIVRDIKYNDPQWIQHYSILTFTNETVKKRLDTDHPDDLLHVLEDVLKESENAKSACQDLLIYEAIIEALSTSRAMKNDIVYIIVSGGIKRSADMERRAFELIDMLGAKINIIQSPINKCNINLEAEESADIVQLAHYSGGEHFLTNSGKALLTIPLQYDNGIVYDEVRDGCEEEQTFYFPIGGEAQTVSVITSGDLRRGYPKITAVEGQYVDDLQIYASTVSNLHVIYKDCPDGWQAYKQNCYLFELLPHTWDDAKTTCIYQGGHILHVSNAEINNLMSAATGGQETWIGLNDQNSHAWGWDQGTHPDMPLTEGSYKNWASGEPKDGNHCATLTSEGWKAQNCTKSLPIICQKHAYELGYNPGGQNTGHLPRGVWQVKLQTYKDYNTCGVRVNVQSATQVFRQFTKKVDDDWGDSFLIHNSQHNKIIAHLESSIHGERGESKLEYAHLYPSVTANLGDVVSFNRREQCSYEYVSHDFTAKSYGYYIGYTGFDAYGYPFQRILPAVAESTIPKCVNGGILDKRTEECVCPPNFRGRECQIPDCKFGYPAPNMITCRCYQGYAGDFCQHAVCTRNDTGHQPPPLHPEGKSLVFVLDGSTSGPNGAVVNNFTAIINEVLDRLGDIPTQWFTNYVGIVAYDEQHDSPSSAIVSEKTRAKFLSEMKYIFSKGYQPKNNKREYLHALSKVVRHKDVAVGSPVYIIGNAVVGDHRSRYDHVMDFISQKHVTIHSIILEDNKVPGGEPTYYEPAVETLIGLTYVTDGQFYQVPASKFVDLFYLQLGTRFRGYGLTHQTFRQCSEKYEYFQTGGDFSLLVIDIFSVHYDTNFDIIDPDGKTIVSFGIEFLTITNRFFTLETNKPGIWTIQIGRSSQTHPCVVSVREVAKSAPSIGFSRDLESDQGRHSRSAQYYPEHGLNAILANSEDYLTYAQVYSHDEHTLVFSSPLIRRIDCNWNYISTEPFRCPSLSFTVAVEAYDKNGHPYRRTYKTHCVGFEAPNQLAIPSIFNQTDVAVPKLAEIPFSH</sequence>
<dbReference type="OrthoDB" id="441660at2759"/>
<dbReference type="InterPro" id="IPR016187">
    <property type="entry name" value="CTDL_fold"/>
</dbReference>
<keyword evidence="2" id="KW-0964">Secreted</keyword>
<dbReference type="InterPro" id="IPR057085">
    <property type="entry name" value="Ig_Irg-7"/>
</dbReference>
<comment type="caution">
    <text evidence="9">The sequence shown here is derived from an EMBL/GenBank/DDBJ whole genome shotgun (WGS) entry which is preliminary data.</text>
</comment>
<evidence type="ECO:0000259" key="8">
    <source>
        <dbReference type="PROSITE" id="PS50041"/>
    </source>
</evidence>
<dbReference type="EMBL" id="CAJFCW020000006">
    <property type="protein sequence ID" value="CAG9124128.1"/>
    <property type="molecule type" value="Genomic_DNA"/>
</dbReference>
<dbReference type="SUPFAM" id="SSF53300">
    <property type="entry name" value="vWA-like"/>
    <property type="match status" value="1"/>
</dbReference>
<dbReference type="Gene3D" id="3.40.50.410">
    <property type="entry name" value="von Willebrand factor, type A domain"/>
    <property type="match status" value="1"/>
</dbReference>
<dbReference type="Gene3D" id="3.10.100.10">
    <property type="entry name" value="Mannose-Binding Protein A, subunit A"/>
    <property type="match status" value="1"/>
</dbReference>
<dbReference type="Pfam" id="PF24415">
    <property type="entry name" value="Ig_Irg-7"/>
    <property type="match status" value="2"/>
</dbReference>
<evidence type="ECO:0000259" key="7">
    <source>
        <dbReference type="PROSITE" id="PS50026"/>
    </source>
</evidence>
<keyword evidence="4" id="KW-1015">Disulfide bond</keyword>
<comment type="subcellular location">
    <subcellularLocation>
        <location evidence="1">Secreted</location>
    </subcellularLocation>
</comment>
<dbReference type="PANTHER" id="PTHR47324:SF3">
    <property type="entry name" value="EGF-LIKE DOMAIN-CONTAINING PROTEIN"/>
    <property type="match status" value="1"/>
</dbReference>
<evidence type="ECO:0000256" key="3">
    <source>
        <dbReference type="ARBA" id="ARBA00022729"/>
    </source>
</evidence>
<evidence type="ECO:0000256" key="4">
    <source>
        <dbReference type="PROSITE-ProRule" id="PRU00076"/>
    </source>
</evidence>
<dbReference type="InterPro" id="IPR000742">
    <property type="entry name" value="EGF"/>
</dbReference>
<dbReference type="PROSITE" id="PS50026">
    <property type="entry name" value="EGF_3"/>
    <property type="match status" value="1"/>
</dbReference>
<dbReference type="PROSITE" id="PS00022">
    <property type="entry name" value="EGF_1"/>
    <property type="match status" value="3"/>
</dbReference>
<feature type="disulfide bond" evidence="4">
    <location>
        <begin position="856"/>
        <end position="865"/>
    </location>
</feature>
<proteinExistence type="predicted"/>
<evidence type="ECO:0000256" key="6">
    <source>
        <dbReference type="SAM" id="SignalP"/>
    </source>
</evidence>
<feature type="region of interest" description="Disordered" evidence="5">
    <location>
        <begin position="328"/>
        <end position="347"/>
    </location>
</feature>
<dbReference type="InterPro" id="IPR006582">
    <property type="entry name" value="MD_domain"/>
</dbReference>
<evidence type="ECO:0000313" key="10">
    <source>
        <dbReference type="Proteomes" id="UP000614601"/>
    </source>
</evidence>
<dbReference type="InterPro" id="IPR001304">
    <property type="entry name" value="C-type_lectin-like"/>
</dbReference>
<dbReference type="InterPro" id="IPR053295">
    <property type="entry name" value="Innate_immunity_reg"/>
</dbReference>
<dbReference type="PANTHER" id="PTHR47324">
    <property type="entry name" value="PROTEIN IRG-7-RELATED"/>
    <property type="match status" value="1"/>
</dbReference>
<reference evidence="9" key="1">
    <citation type="submission" date="2020-09" db="EMBL/GenBank/DDBJ databases">
        <authorList>
            <person name="Kikuchi T."/>
        </authorList>
    </citation>
    <scope>NUCLEOTIDE SEQUENCE</scope>
    <source>
        <strain evidence="9">SH1</strain>
    </source>
</reference>
<dbReference type="Proteomes" id="UP000783686">
    <property type="component" value="Unassembled WGS sequence"/>
</dbReference>
<dbReference type="SUPFAM" id="SSF56436">
    <property type="entry name" value="C-type lectin-like"/>
    <property type="match status" value="1"/>
</dbReference>
<keyword evidence="10" id="KW-1185">Reference proteome</keyword>
<feature type="domain" description="C-type lectin" evidence="8">
    <location>
        <begin position="1174"/>
        <end position="1288"/>
    </location>
</feature>
<name>A0A811LLX0_9BILA</name>